<dbReference type="PANTHER" id="PTHR43591:SF110">
    <property type="entry name" value="RHODANESE DOMAIN-CONTAINING PROTEIN"/>
    <property type="match status" value="1"/>
</dbReference>
<dbReference type="Gene3D" id="3.40.50.150">
    <property type="entry name" value="Vaccinia Virus protein VP39"/>
    <property type="match status" value="1"/>
</dbReference>
<dbReference type="InterPro" id="IPR029063">
    <property type="entry name" value="SAM-dependent_MTases_sf"/>
</dbReference>
<dbReference type="EMBL" id="FOQG01000009">
    <property type="protein sequence ID" value="SFI47936.1"/>
    <property type="molecule type" value="Genomic_DNA"/>
</dbReference>
<dbReference type="SUPFAM" id="SSF53335">
    <property type="entry name" value="S-adenosyl-L-methionine-dependent methyltransferases"/>
    <property type="match status" value="1"/>
</dbReference>
<protein>
    <submittedName>
        <fullName evidence="2">Methyltransferase domain-containing protein</fullName>
    </submittedName>
</protein>
<dbReference type="Proteomes" id="UP000198649">
    <property type="component" value="Unassembled WGS sequence"/>
</dbReference>
<dbReference type="GO" id="GO:0008757">
    <property type="term" value="F:S-adenosylmethionine-dependent methyltransferase activity"/>
    <property type="evidence" value="ECO:0007669"/>
    <property type="project" value="InterPro"/>
</dbReference>
<dbReference type="GO" id="GO:0032259">
    <property type="term" value="P:methylation"/>
    <property type="evidence" value="ECO:0007669"/>
    <property type="project" value="UniProtKB-KW"/>
</dbReference>
<keyword evidence="2" id="KW-0808">Transferase</keyword>
<evidence type="ECO:0000313" key="2">
    <source>
        <dbReference type="EMBL" id="SFI47936.1"/>
    </source>
</evidence>
<dbReference type="PANTHER" id="PTHR43591">
    <property type="entry name" value="METHYLTRANSFERASE"/>
    <property type="match status" value="1"/>
</dbReference>
<dbReference type="STRING" id="1005945.SAMN05216561_10939"/>
<gene>
    <name evidence="2" type="ORF">SAMN05216561_10939</name>
</gene>
<sequence>MTSHEIHDPTTVRRQYADEGNLQTRLSVWQPAADGRDPSTVALEAIVAAAPSRALEVGCGTGAFAERVAARIPGLDLVAIDQSERLVELTAARGVTAHVADTQSLPFPDDSFDVVAAMWMLYHVPDLHQGLAEVRRVLRPGGTFVAVTNGDEHVGELRRSAGGPPAITHFSSENGADALSRHFGDLRRDDLRTRAVFPDHAAAVAYLHSSQEPVDWDLPPFDGSREYAGHVTVFVAR</sequence>
<dbReference type="AlphaFoldDB" id="A0A1I3IJ10"/>
<evidence type="ECO:0000259" key="1">
    <source>
        <dbReference type="Pfam" id="PF08241"/>
    </source>
</evidence>
<dbReference type="Pfam" id="PF08241">
    <property type="entry name" value="Methyltransf_11"/>
    <property type="match status" value="1"/>
</dbReference>
<organism evidence="2 3">
    <name type="scientific">Nocardioides psychrotolerans</name>
    <dbReference type="NCBI Taxonomy" id="1005945"/>
    <lineage>
        <taxon>Bacteria</taxon>
        <taxon>Bacillati</taxon>
        <taxon>Actinomycetota</taxon>
        <taxon>Actinomycetes</taxon>
        <taxon>Propionibacteriales</taxon>
        <taxon>Nocardioidaceae</taxon>
        <taxon>Nocardioides</taxon>
    </lineage>
</organism>
<accession>A0A1I3IJ10</accession>
<dbReference type="CDD" id="cd02440">
    <property type="entry name" value="AdoMet_MTases"/>
    <property type="match status" value="1"/>
</dbReference>
<feature type="domain" description="Methyltransferase type 11" evidence="1">
    <location>
        <begin position="55"/>
        <end position="145"/>
    </location>
</feature>
<dbReference type="RefSeq" id="WP_091113677.1">
    <property type="nucleotide sequence ID" value="NZ_BKAF01000011.1"/>
</dbReference>
<dbReference type="InterPro" id="IPR013216">
    <property type="entry name" value="Methyltransf_11"/>
</dbReference>
<keyword evidence="2" id="KW-0489">Methyltransferase</keyword>
<dbReference type="OrthoDB" id="3818442at2"/>
<proteinExistence type="predicted"/>
<reference evidence="2 3" key="1">
    <citation type="submission" date="2016-10" db="EMBL/GenBank/DDBJ databases">
        <authorList>
            <person name="de Groot N.N."/>
        </authorList>
    </citation>
    <scope>NUCLEOTIDE SEQUENCE [LARGE SCALE GENOMIC DNA]</scope>
    <source>
        <strain evidence="2 3">CGMCC 1.11156</strain>
    </source>
</reference>
<evidence type="ECO:0000313" key="3">
    <source>
        <dbReference type="Proteomes" id="UP000198649"/>
    </source>
</evidence>
<name>A0A1I3IJ10_9ACTN</name>
<keyword evidence="3" id="KW-1185">Reference proteome</keyword>